<feature type="transmembrane region" description="Helical" evidence="2">
    <location>
        <begin position="168"/>
        <end position="187"/>
    </location>
</feature>
<dbReference type="WBParaSite" id="Gr19_v10_g16295.t2">
    <property type="protein sequence ID" value="Gr19_v10_g16295.t2"/>
    <property type="gene ID" value="Gr19_v10_g16295"/>
</dbReference>
<proteinExistence type="predicted"/>
<organism evidence="3 4">
    <name type="scientific">Globodera rostochiensis</name>
    <name type="common">Golden nematode worm</name>
    <name type="synonym">Heterodera rostochiensis</name>
    <dbReference type="NCBI Taxonomy" id="31243"/>
    <lineage>
        <taxon>Eukaryota</taxon>
        <taxon>Metazoa</taxon>
        <taxon>Ecdysozoa</taxon>
        <taxon>Nematoda</taxon>
        <taxon>Chromadorea</taxon>
        <taxon>Rhabditida</taxon>
        <taxon>Tylenchina</taxon>
        <taxon>Tylenchomorpha</taxon>
        <taxon>Tylenchoidea</taxon>
        <taxon>Heteroderidae</taxon>
        <taxon>Heteroderinae</taxon>
        <taxon>Globodera</taxon>
    </lineage>
</organism>
<sequence>MDQACVEPSILIISRFCMSFRSVVQNSRLSANDNLTVAPSLDELIARKKRHERKNLKVLSSGWKSNTLNFLCLVAAFLLCFAHFEHLQADADYKLFELRNLSIKFHSDYLSAIVHYGHLISAIMFLLHVAAIKLSKTRFTFLGLLAVLSWPALFFVHYEQINQRDYLISRLALSAFTLLISTAILFLPKKPKRKKRPNTFCSAFSVCSWNTNLTHQRTKNRTEDFEDDVHSLSSKRYMKIGASEQHNGIRSRACLDKTKKERDAFDSMSLRSGKIVERSYAPSLGSFSAHSPAGPSKSFGWPLTIARKMNRTLLRTNTPFKTPGKMMLSERAISPGRKRRQGQQGPFTSLTYNPAVRKIASGFSERSSPFDDGLLGSKAAPASFSRDGSSYSSLSNSNTNSPFRHL</sequence>
<reference evidence="4" key="1">
    <citation type="submission" date="2022-11" db="UniProtKB">
        <authorList>
            <consortium name="WormBaseParasite"/>
        </authorList>
    </citation>
    <scope>IDENTIFICATION</scope>
</reference>
<protein>
    <submittedName>
        <fullName evidence="4">Uncharacterized protein</fullName>
    </submittedName>
</protein>
<evidence type="ECO:0000256" key="2">
    <source>
        <dbReference type="SAM" id="Phobius"/>
    </source>
</evidence>
<feature type="compositionally biased region" description="Low complexity" evidence="1">
    <location>
        <begin position="383"/>
        <end position="406"/>
    </location>
</feature>
<keyword evidence="2" id="KW-1133">Transmembrane helix</keyword>
<feature type="transmembrane region" description="Helical" evidence="2">
    <location>
        <begin position="109"/>
        <end position="132"/>
    </location>
</feature>
<feature type="region of interest" description="Disordered" evidence="1">
    <location>
        <begin position="364"/>
        <end position="406"/>
    </location>
</feature>
<accession>A0A914HE39</accession>
<evidence type="ECO:0000256" key="1">
    <source>
        <dbReference type="SAM" id="MobiDB-lite"/>
    </source>
</evidence>
<evidence type="ECO:0000313" key="4">
    <source>
        <dbReference type="WBParaSite" id="Gr19_v10_g16295.t2"/>
    </source>
</evidence>
<feature type="region of interest" description="Disordered" evidence="1">
    <location>
        <begin position="330"/>
        <end position="349"/>
    </location>
</feature>
<keyword evidence="3" id="KW-1185">Reference proteome</keyword>
<dbReference type="Proteomes" id="UP000887572">
    <property type="component" value="Unplaced"/>
</dbReference>
<keyword evidence="2" id="KW-0472">Membrane</keyword>
<feature type="transmembrane region" description="Helical" evidence="2">
    <location>
        <begin position="139"/>
        <end position="156"/>
    </location>
</feature>
<feature type="transmembrane region" description="Helical" evidence="2">
    <location>
        <begin position="67"/>
        <end position="89"/>
    </location>
</feature>
<keyword evidence="2" id="KW-0812">Transmembrane</keyword>
<dbReference type="AlphaFoldDB" id="A0A914HE39"/>
<evidence type="ECO:0000313" key="3">
    <source>
        <dbReference type="Proteomes" id="UP000887572"/>
    </source>
</evidence>
<name>A0A914HE39_GLORO</name>